<accession>A8DWT2</accession>
<reference evidence="2 3" key="1">
    <citation type="journal article" date="2007" name="Science">
        <title>Sea anemone genome reveals ancestral eumetazoan gene repertoire and genomic organization.</title>
        <authorList>
            <person name="Putnam N.H."/>
            <person name="Srivastava M."/>
            <person name="Hellsten U."/>
            <person name="Dirks B."/>
            <person name="Chapman J."/>
            <person name="Salamov A."/>
            <person name="Terry A."/>
            <person name="Shapiro H."/>
            <person name="Lindquist E."/>
            <person name="Kapitonov V.V."/>
            <person name="Jurka J."/>
            <person name="Genikhovich G."/>
            <person name="Grigoriev I.V."/>
            <person name="Lucas S.M."/>
            <person name="Steele R.E."/>
            <person name="Finnerty J.R."/>
            <person name="Technau U."/>
            <person name="Martindale M.Q."/>
            <person name="Rokhsar D.S."/>
        </authorList>
    </citation>
    <scope>NUCLEOTIDE SEQUENCE [LARGE SCALE GENOMIC DNA]</scope>
    <source>
        <strain evidence="3">CH2 X CH6</strain>
    </source>
</reference>
<dbReference type="InParanoid" id="A8DWT2"/>
<dbReference type="EMBL" id="DS480175">
    <property type="protein sequence ID" value="EDO25328.1"/>
    <property type="molecule type" value="Genomic_DNA"/>
</dbReference>
<feature type="region of interest" description="Disordered" evidence="1">
    <location>
        <begin position="1"/>
        <end position="40"/>
    </location>
</feature>
<dbReference type="AlphaFoldDB" id="A8DWT2"/>
<dbReference type="HOGENOM" id="CLU_1615010_0_0_1"/>
<dbReference type="OMA" id="CNMATER"/>
<protein>
    <submittedName>
        <fullName evidence="2">Uncharacterized protein</fullName>
    </submittedName>
</protein>
<name>A8DWT2_NEMVE</name>
<evidence type="ECO:0000256" key="1">
    <source>
        <dbReference type="SAM" id="MobiDB-lite"/>
    </source>
</evidence>
<feature type="non-terminal residue" evidence="2">
    <location>
        <position position="165"/>
    </location>
</feature>
<dbReference type="Proteomes" id="UP000001593">
    <property type="component" value="Unassembled WGS sequence"/>
</dbReference>
<keyword evidence="3" id="KW-1185">Reference proteome</keyword>
<feature type="non-terminal residue" evidence="2">
    <location>
        <position position="1"/>
    </location>
</feature>
<organism evidence="2 3">
    <name type="scientific">Nematostella vectensis</name>
    <name type="common">Starlet sea anemone</name>
    <dbReference type="NCBI Taxonomy" id="45351"/>
    <lineage>
        <taxon>Eukaryota</taxon>
        <taxon>Metazoa</taxon>
        <taxon>Cnidaria</taxon>
        <taxon>Anthozoa</taxon>
        <taxon>Hexacorallia</taxon>
        <taxon>Actiniaria</taxon>
        <taxon>Edwardsiidae</taxon>
        <taxon>Nematostella</taxon>
    </lineage>
</organism>
<dbReference type="PhylomeDB" id="A8DWT2"/>
<dbReference type="eggNOG" id="ENOG502QRTB">
    <property type="taxonomic scope" value="Eukaryota"/>
</dbReference>
<evidence type="ECO:0000313" key="3">
    <source>
        <dbReference type="Proteomes" id="UP000001593"/>
    </source>
</evidence>
<gene>
    <name evidence="2" type="ORF">NEMVEDRAFT_v1g226089</name>
</gene>
<dbReference type="KEGG" id="nve:5495572"/>
<sequence>SCKFDFEEGPNSLRGWTRTGDAFNTQPTFDDNPAARGLGTPVGLQGNWWIGTYEDRPSKGTPAGMVQTDFPRGTLTSPNFVITGDDINFLIGGGCDKSKARVELLVNGVTKLRTSSPRCGEKMHRVHWKVHKYRGKLARVRLVDDSSWGWGHLNFDDLRGDIRCL</sequence>
<evidence type="ECO:0000313" key="2">
    <source>
        <dbReference type="EMBL" id="EDO25328.1"/>
    </source>
</evidence>
<proteinExistence type="predicted"/>